<gene>
    <name evidence="2" type="ORF">MNBD_NITROSPINAE01-1763</name>
</gene>
<dbReference type="Pfam" id="PF00534">
    <property type="entry name" value="Glycos_transf_1"/>
    <property type="match status" value="1"/>
</dbReference>
<sequence length="767" mass="86870">MKLFNKNPAPENVQANDKTVTVIKSGSDYGFTDVYVSLFEAGGWDVRVGSLEDINFPADLVIINFEDAGGVKRDIENMPAEKVVIDFHYDRKYESAFHEYPFYLIDNTTVIVHGLEAVRLFKKVVRPVKTRVVMLAYEGEWKSSQITHGAEGKIFIPARFSGHSWVESMDANFIGDSFPVEVPSGSFLVIPEYDPQVWPAIRWAVATGLPVIAPGLESFKKTIFYGSLLFDPESEDDFKSKISMLLRKAPQKAEKEKLKFGVVVPRYEKQSGGGAENHAGALAKSLITAGHNAEIITTQTDSMNDWNNNLPCGLSNDDDLPVRRFPLKNLDPTKHHMIGHKINMDRELSWSEETEWMRNSVRSQAMELYLAENSNDYDFLFFIPYLYGTTFWGSQVAPEKSFLVPCYHDEPLAYLGLLNQNAQWMAGIFFNTVAEKRLAERAMKIKNPGMFVIGEGVEVNAKGDAERFRNKYKIDGDFILYVGRLQREKNIPDLLDNFESFRANSDSDVKLVLAGRGDMPLSRTPVPGATYLGFLSEEDKIDAFSACSAFVLPSDRESFSIVMMEAWLQGRPVLASSACNVAREHIFKCGGGFLYEGDDEFLKAVEAVTSDRARSSVMGERGRQYVLDNFKWEKIVDNLINTLRKTEIKPLWERLGDGPKTDRRFVIAKESFNSWLSSIGSDGETSPLESGSTLPEFIDNLEDRAEVRAKYREFSHRSVIGPIFSRIRGSLTRHLRKNYIEVIESRQGGYNRDIVRLLKKIYEELRK</sequence>
<dbReference type="InterPro" id="IPR050194">
    <property type="entry name" value="Glycosyltransferase_grp1"/>
</dbReference>
<evidence type="ECO:0000313" key="2">
    <source>
        <dbReference type="EMBL" id="VAX22811.1"/>
    </source>
</evidence>
<dbReference type="AlphaFoldDB" id="A0A3B1C834"/>
<feature type="domain" description="Glycosyl transferase family 1" evidence="1">
    <location>
        <begin position="466"/>
        <end position="624"/>
    </location>
</feature>
<dbReference type="GO" id="GO:0016757">
    <property type="term" value="F:glycosyltransferase activity"/>
    <property type="evidence" value="ECO:0007669"/>
    <property type="project" value="InterPro"/>
</dbReference>
<evidence type="ECO:0000259" key="1">
    <source>
        <dbReference type="Pfam" id="PF00534"/>
    </source>
</evidence>
<dbReference type="Gene3D" id="3.40.50.2000">
    <property type="entry name" value="Glycogen Phosphorylase B"/>
    <property type="match status" value="2"/>
</dbReference>
<accession>A0A3B1C834</accession>
<proteinExistence type="predicted"/>
<organism evidence="2">
    <name type="scientific">hydrothermal vent metagenome</name>
    <dbReference type="NCBI Taxonomy" id="652676"/>
    <lineage>
        <taxon>unclassified sequences</taxon>
        <taxon>metagenomes</taxon>
        <taxon>ecological metagenomes</taxon>
    </lineage>
</organism>
<dbReference type="PANTHER" id="PTHR45947:SF3">
    <property type="entry name" value="SULFOQUINOVOSYL TRANSFERASE SQD2"/>
    <property type="match status" value="1"/>
</dbReference>
<dbReference type="PANTHER" id="PTHR45947">
    <property type="entry name" value="SULFOQUINOVOSYL TRANSFERASE SQD2"/>
    <property type="match status" value="1"/>
</dbReference>
<protein>
    <recommendedName>
        <fullName evidence="1">Glycosyl transferase family 1 domain-containing protein</fullName>
    </recommendedName>
</protein>
<dbReference type="EMBL" id="UOGC01000142">
    <property type="protein sequence ID" value="VAX22811.1"/>
    <property type="molecule type" value="Genomic_DNA"/>
</dbReference>
<reference evidence="2" key="1">
    <citation type="submission" date="2018-06" db="EMBL/GenBank/DDBJ databases">
        <authorList>
            <person name="Zhirakovskaya E."/>
        </authorList>
    </citation>
    <scope>NUCLEOTIDE SEQUENCE</scope>
</reference>
<dbReference type="SUPFAM" id="SSF53756">
    <property type="entry name" value="UDP-Glycosyltransferase/glycogen phosphorylase"/>
    <property type="match status" value="1"/>
</dbReference>
<name>A0A3B1C834_9ZZZZ</name>
<dbReference type="InterPro" id="IPR001296">
    <property type="entry name" value="Glyco_trans_1"/>
</dbReference>
<dbReference type="CDD" id="cd03801">
    <property type="entry name" value="GT4_PimA-like"/>
    <property type="match status" value="1"/>
</dbReference>